<dbReference type="Proteomes" id="UP000041254">
    <property type="component" value="Unassembled WGS sequence"/>
</dbReference>
<dbReference type="OrthoDB" id="416437at2759"/>
<dbReference type="InParanoid" id="A0A0G4GXA3"/>
<keyword evidence="2" id="KW-1185">Reference proteome</keyword>
<evidence type="ECO:0000313" key="2">
    <source>
        <dbReference type="Proteomes" id="UP000041254"/>
    </source>
</evidence>
<accession>A0A0G4GXA3</accession>
<protein>
    <submittedName>
        <fullName evidence="1">Uncharacterized protein</fullName>
    </submittedName>
</protein>
<dbReference type="VEuPathDB" id="CryptoDB:Vbra_23238"/>
<dbReference type="AlphaFoldDB" id="A0A0G4GXA3"/>
<gene>
    <name evidence="1" type="ORF">Vbra_23238</name>
</gene>
<organism evidence="1 2">
    <name type="scientific">Vitrella brassicaformis (strain CCMP3155)</name>
    <dbReference type="NCBI Taxonomy" id="1169540"/>
    <lineage>
        <taxon>Eukaryota</taxon>
        <taxon>Sar</taxon>
        <taxon>Alveolata</taxon>
        <taxon>Colpodellida</taxon>
        <taxon>Vitrellaceae</taxon>
        <taxon>Vitrella</taxon>
    </lineage>
</organism>
<evidence type="ECO:0000313" key="1">
    <source>
        <dbReference type="EMBL" id="CEM35706.1"/>
    </source>
</evidence>
<name>A0A0G4GXA3_VITBC</name>
<dbReference type="EMBL" id="CDMY01000861">
    <property type="protein sequence ID" value="CEM35706.1"/>
    <property type="molecule type" value="Genomic_DNA"/>
</dbReference>
<proteinExistence type="predicted"/>
<sequence>MTTSRRVNTSQLDRCHAHRRFLCDRVANGYATAHFEKIEDKLREVRAKEEVPAQDQPLFGGLSMLLFGDVTQFGPVSGTALWEREKVEQKSKMARGTE</sequence>
<reference evidence="1 2" key="1">
    <citation type="submission" date="2014-11" db="EMBL/GenBank/DDBJ databases">
        <authorList>
            <person name="Zhu J."/>
            <person name="Qi W."/>
            <person name="Song R."/>
        </authorList>
    </citation>
    <scope>NUCLEOTIDE SEQUENCE [LARGE SCALE GENOMIC DNA]</scope>
</reference>